<dbReference type="AlphaFoldDB" id="B1F7J4"/>
<name>B1F7J4_9BURK</name>
<sequence length="90" mass="10286">MQSISGAEQKVNRCLPSDLGNKVRPASGKWAVSKRYPMPMRAKYAEIVAPLYLKRDIEHIWSGWDQLDINFKSAVLDRALHDNLRYLEGA</sequence>
<organism evidence="1 2">
    <name type="scientific">Burkholderia ambifaria IOP40-10</name>
    <dbReference type="NCBI Taxonomy" id="396596"/>
    <lineage>
        <taxon>Bacteria</taxon>
        <taxon>Pseudomonadati</taxon>
        <taxon>Pseudomonadota</taxon>
        <taxon>Betaproteobacteria</taxon>
        <taxon>Burkholderiales</taxon>
        <taxon>Burkholderiaceae</taxon>
        <taxon>Burkholderia</taxon>
        <taxon>Burkholderia cepacia complex</taxon>
    </lineage>
</organism>
<dbReference type="EMBL" id="ABLC01000001">
    <property type="protein sequence ID" value="EDT06251.1"/>
    <property type="molecule type" value="Genomic_DNA"/>
</dbReference>
<dbReference type="PATRIC" id="fig|396596.7.peg.7817"/>
<evidence type="ECO:0000313" key="1">
    <source>
        <dbReference type="EMBL" id="EDT06251.1"/>
    </source>
</evidence>
<dbReference type="Proteomes" id="UP000005463">
    <property type="component" value="Unassembled WGS sequence"/>
</dbReference>
<evidence type="ECO:0000313" key="2">
    <source>
        <dbReference type="Proteomes" id="UP000005463"/>
    </source>
</evidence>
<comment type="caution">
    <text evidence="1">The sequence shown here is derived from an EMBL/GenBank/DDBJ whole genome shotgun (WGS) entry which is preliminary data.</text>
</comment>
<reference evidence="1 2" key="1">
    <citation type="submission" date="2008-03" db="EMBL/GenBank/DDBJ databases">
        <title>Sequencing of the draft genome and assembly of Burkholderia ambifaria IOP40-10.</title>
        <authorList>
            <consortium name="US DOE Joint Genome Institute (JGI-PGF)"/>
            <person name="Copeland A."/>
            <person name="Lucas S."/>
            <person name="Lapidus A."/>
            <person name="Glavina del Rio T."/>
            <person name="Dalin E."/>
            <person name="Tice H."/>
            <person name="Bruce D."/>
            <person name="Goodwin L."/>
            <person name="Pitluck S."/>
            <person name="Larimer F."/>
            <person name="Land M.L."/>
            <person name="Hauser L."/>
            <person name="Tiedje J."/>
            <person name="Richardson P."/>
        </authorList>
    </citation>
    <scope>NUCLEOTIDE SEQUENCE [LARGE SCALE GENOMIC DNA]</scope>
    <source>
        <strain evidence="1 2">IOP40-10</strain>
    </source>
</reference>
<proteinExistence type="predicted"/>
<accession>B1F7J4</accession>
<gene>
    <name evidence="1" type="ORF">BamIOP4010DRAFT_0003</name>
</gene>
<protein>
    <submittedName>
        <fullName evidence="1">Uncharacterized protein</fullName>
    </submittedName>
</protein>